<keyword evidence="12" id="KW-1185">Reference proteome</keyword>
<keyword evidence="4" id="KW-0808">Transferase</keyword>
<dbReference type="CDD" id="cd00130">
    <property type="entry name" value="PAS"/>
    <property type="match status" value="1"/>
</dbReference>
<dbReference type="PRINTS" id="PR00344">
    <property type="entry name" value="BCTRLSENSOR"/>
</dbReference>
<dbReference type="Gene3D" id="3.30.565.10">
    <property type="entry name" value="Histidine kinase-like ATPase, C-terminal domain"/>
    <property type="match status" value="1"/>
</dbReference>
<dbReference type="Gene3D" id="3.30.450.40">
    <property type="match status" value="1"/>
</dbReference>
<feature type="domain" description="Histidine kinase" evidence="8">
    <location>
        <begin position="562"/>
        <end position="786"/>
    </location>
</feature>
<dbReference type="Gene3D" id="1.10.287.130">
    <property type="match status" value="1"/>
</dbReference>
<dbReference type="SUPFAM" id="SSF55785">
    <property type="entry name" value="PYP-like sensor domain (PAS domain)"/>
    <property type="match status" value="1"/>
</dbReference>
<gene>
    <name evidence="11" type="ORF">FX982_03601</name>
</gene>
<organism evidence="11 12">
    <name type="scientific">Pseudomonas graminis</name>
    <dbReference type="NCBI Taxonomy" id="158627"/>
    <lineage>
        <taxon>Bacteria</taxon>
        <taxon>Pseudomonadati</taxon>
        <taxon>Pseudomonadota</taxon>
        <taxon>Gammaproteobacteria</taxon>
        <taxon>Pseudomonadales</taxon>
        <taxon>Pseudomonadaceae</taxon>
        <taxon>Pseudomonas</taxon>
    </lineage>
</organism>
<dbReference type="PROSITE" id="PS50110">
    <property type="entry name" value="RESPONSE_REGULATORY"/>
    <property type="match status" value="1"/>
</dbReference>
<evidence type="ECO:0000256" key="2">
    <source>
        <dbReference type="ARBA" id="ARBA00012438"/>
    </source>
</evidence>
<dbReference type="InterPro" id="IPR000014">
    <property type="entry name" value="PAS"/>
</dbReference>
<evidence type="ECO:0000256" key="1">
    <source>
        <dbReference type="ARBA" id="ARBA00000085"/>
    </source>
</evidence>
<keyword evidence="7" id="KW-0175">Coiled coil</keyword>
<dbReference type="CDD" id="cd00082">
    <property type="entry name" value="HisKA"/>
    <property type="match status" value="1"/>
</dbReference>
<dbReference type="Pfam" id="PF00072">
    <property type="entry name" value="Response_reg"/>
    <property type="match status" value="1"/>
</dbReference>
<dbReference type="InterPro" id="IPR036097">
    <property type="entry name" value="HisK_dim/P_sf"/>
</dbReference>
<dbReference type="InterPro" id="IPR013656">
    <property type="entry name" value="PAS_4"/>
</dbReference>
<dbReference type="Gene3D" id="3.40.50.2300">
    <property type="match status" value="1"/>
</dbReference>
<dbReference type="CDD" id="cd18161">
    <property type="entry name" value="REC_hyHK_blue-like"/>
    <property type="match status" value="1"/>
</dbReference>
<dbReference type="InterPro" id="IPR029016">
    <property type="entry name" value="GAF-like_dom_sf"/>
</dbReference>
<dbReference type="InterPro" id="IPR003661">
    <property type="entry name" value="HisK_dim/P_dom"/>
</dbReference>
<evidence type="ECO:0000256" key="5">
    <source>
        <dbReference type="ARBA" id="ARBA00022777"/>
    </source>
</evidence>
<feature type="domain" description="Response regulatory" evidence="9">
    <location>
        <begin position="806"/>
        <end position="922"/>
    </location>
</feature>
<evidence type="ECO:0000259" key="9">
    <source>
        <dbReference type="PROSITE" id="PS50110"/>
    </source>
</evidence>
<dbReference type="PROSITE" id="PS50113">
    <property type="entry name" value="PAC"/>
    <property type="match status" value="1"/>
</dbReference>
<evidence type="ECO:0000259" key="8">
    <source>
        <dbReference type="PROSITE" id="PS50109"/>
    </source>
</evidence>
<dbReference type="SMART" id="SM00387">
    <property type="entry name" value="HATPase_c"/>
    <property type="match status" value="1"/>
</dbReference>
<protein>
    <recommendedName>
        <fullName evidence="2">histidine kinase</fullName>
        <ecNumber evidence="2">2.7.13.3</ecNumber>
    </recommendedName>
</protein>
<dbReference type="GO" id="GO:0000155">
    <property type="term" value="F:phosphorelay sensor kinase activity"/>
    <property type="evidence" value="ECO:0007669"/>
    <property type="project" value="InterPro"/>
</dbReference>
<dbReference type="EMBL" id="CP053746">
    <property type="protein sequence ID" value="QKF52612.1"/>
    <property type="molecule type" value="Genomic_DNA"/>
</dbReference>
<keyword evidence="5 11" id="KW-0418">Kinase</keyword>
<dbReference type="Pfam" id="PF02518">
    <property type="entry name" value="HATPase_c"/>
    <property type="match status" value="1"/>
</dbReference>
<dbReference type="InterPro" id="IPR036890">
    <property type="entry name" value="HATPase_C_sf"/>
</dbReference>
<feature type="coiled-coil region" evidence="7">
    <location>
        <begin position="342"/>
        <end position="369"/>
    </location>
</feature>
<dbReference type="AlphaFoldDB" id="A0A6M8MQZ7"/>
<dbReference type="SUPFAM" id="SSF47384">
    <property type="entry name" value="Homodimeric domain of signal transducing histidine kinase"/>
    <property type="match status" value="1"/>
</dbReference>
<dbReference type="InterPro" id="IPR000700">
    <property type="entry name" value="PAS-assoc_C"/>
</dbReference>
<dbReference type="Gene3D" id="3.30.450.20">
    <property type="entry name" value="PAS domain"/>
    <property type="match status" value="2"/>
</dbReference>
<dbReference type="SUPFAM" id="SSF55781">
    <property type="entry name" value="GAF domain-like"/>
    <property type="match status" value="1"/>
</dbReference>
<proteinExistence type="predicted"/>
<dbReference type="InterPro" id="IPR001789">
    <property type="entry name" value="Sig_transdc_resp-reg_receiver"/>
</dbReference>
<dbReference type="SUPFAM" id="SSF55874">
    <property type="entry name" value="ATPase domain of HSP90 chaperone/DNA topoisomerase II/histidine kinase"/>
    <property type="match status" value="1"/>
</dbReference>
<dbReference type="SUPFAM" id="SSF52172">
    <property type="entry name" value="CheY-like"/>
    <property type="match status" value="1"/>
</dbReference>
<name>A0A6M8MQZ7_9PSED</name>
<dbReference type="InterPro" id="IPR011006">
    <property type="entry name" value="CheY-like_superfamily"/>
</dbReference>
<evidence type="ECO:0000313" key="12">
    <source>
        <dbReference type="Proteomes" id="UP000501989"/>
    </source>
</evidence>
<dbReference type="Proteomes" id="UP000501989">
    <property type="component" value="Chromosome"/>
</dbReference>
<dbReference type="SMART" id="SM00388">
    <property type="entry name" value="HisKA"/>
    <property type="match status" value="1"/>
</dbReference>
<dbReference type="EC" id="2.7.13.3" evidence="2"/>
<dbReference type="InterPro" id="IPR003018">
    <property type="entry name" value="GAF"/>
</dbReference>
<dbReference type="InterPro" id="IPR035965">
    <property type="entry name" value="PAS-like_dom_sf"/>
</dbReference>
<comment type="catalytic activity">
    <reaction evidence="1">
        <text>ATP + protein L-histidine = ADP + protein N-phospho-L-histidine.</text>
        <dbReference type="EC" id="2.7.13.3"/>
    </reaction>
</comment>
<dbReference type="Pfam" id="PF00512">
    <property type="entry name" value="HisKA"/>
    <property type="match status" value="1"/>
</dbReference>
<feature type="domain" description="PAC" evidence="10">
    <location>
        <begin position="290"/>
        <end position="344"/>
    </location>
</feature>
<dbReference type="PROSITE" id="PS50109">
    <property type="entry name" value="HIS_KIN"/>
    <property type="match status" value="1"/>
</dbReference>
<reference evidence="12" key="1">
    <citation type="submission" date="2019-12" db="EMBL/GenBank/DDBJ databases">
        <title>Endophytic bacteria associated with Panax ginseng seedlings.</title>
        <authorList>
            <person name="Park J.M."/>
            <person name="Shin R."/>
            <person name="Jo S.H."/>
        </authorList>
    </citation>
    <scope>NUCLEOTIDE SEQUENCE [LARGE SCALE GENOMIC DNA]</scope>
    <source>
        <strain evidence="12">PgKB30</strain>
    </source>
</reference>
<sequence>MDLPCAADAAAMAAYSLPFIPSRKSIPSSQVHPFSNDSVEKSPMKSDNVQIGPLDFLLGGGEMGQRIRDFDWASTSLGDPAGWPQSLRSAISICLHSSFPTAIYWGEDFCLLYNDAWAPIPADRHPAVLGRPAREVWSAIWDVVGPQFEAAYRDAEGFSTFDQLLMMERGGRAQESWWNYSLTPIRGENGRIAGILNQGHEVTDRILAERRRAQELVRQRKMFEQAPGFITVLTGPRHRFEFVNQSYTRLFGERDYVGKTIYQAFPELVGQGFYEWLDAVYSTGERLVQQRTPIQLSHPDAPSEVRYLDFIYEPLLDETGQVTGIFCEGYDVTEAHLSRAALEASEAALREETRTLETLNRVNAELALELDLKRLVQTVTDAGREMTGAEIGGYFHNAASDHFDLFTLSGVQSPELARLPGPRASPVFSPAFLTAGVMRSDDLLLDPRYGRISPHFGLPTGHVPLRSYLAVSVVSRSGEVLGGLFYGHPEAGQFTPRHEKLMSALAAQAAIAIDNATLFQQVQSANETLEQRVLARSQELSEAHLALRQAHKMEAVGQLTGGIAHDFNNLLAGIIGSLEMIERRIASGRVDGLERYVNAAHDSASRAATLTQRLLAFSRRQTLDAKPTDVNRLVAGMGQLIASTIGPSISIRTIASGDLWLSKIDAPQLESALVNLTLNARDAMPSGGELTVQTRNVSADSVPGVAAQLPAGDFVEISVSDTGTGIASNILDRIFDPFFTTKPIGQGTGLGLSMIHGFVHQSGGTIQVCSTQGAGTTISLYLPRYLGDRQQTPARCPSQTHSRGESVLVIDDEPHVRMLMCDALRERGYQVSEAMDGPSGLQMLRSMASIDLLVTDVGLPGGMNGRQVADAARALLPSLDVLFVTGYAENSAVGGDQLESGMAVLLKPFGMDSFAQKVGEILAAAAPRDTTQATCDVVDGC</sequence>
<evidence type="ECO:0000313" key="11">
    <source>
        <dbReference type="EMBL" id="QKF52612.1"/>
    </source>
</evidence>
<feature type="modified residue" description="4-aspartylphosphate" evidence="6">
    <location>
        <position position="856"/>
    </location>
</feature>
<evidence type="ECO:0000256" key="7">
    <source>
        <dbReference type="SAM" id="Coils"/>
    </source>
</evidence>
<dbReference type="InterPro" id="IPR003594">
    <property type="entry name" value="HATPase_dom"/>
</dbReference>
<evidence type="ECO:0000256" key="3">
    <source>
        <dbReference type="ARBA" id="ARBA00022553"/>
    </source>
</evidence>
<evidence type="ECO:0000256" key="6">
    <source>
        <dbReference type="PROSITE-ProRule" id="PRU00169"/>
    </source>
</evidence>
<dbReference type="PANTHER" id="PTHR43065:SF42">
    <property type="entry name" value="TWO-COMPONENT SENSOR PPRA"/>
    <property type="match status" value="1"/>
</dbReference>
<keyword evidence="3 6" id="KW-0597">Phosphoprotein</keyword>
<dbReference type="KEGG" id="pgg:FX982_03601"/>
<evidence type="ECO:0000259" key="10">
    <source>
        <dbReference type="PROSITE" id="PS50113"/>
    </source>
</evidence>
<dbReference type="SMART" id="SM00065">
    <property type="entry name" value="GAF"/>
    <property type="match status" value="1"/>
</dbReference>
<dbReference type="Pfam" id="PF13185">
    <property type="entry name" value="GAF_2"/>
    <property type="match status" value="1"/>
</dbReference>
<accession>A0A6M8MQZ7</accession>
<evidence type="ECO:0000256" key="4">
    <source>
        <dbReference type="ARBA" id="ARBA00022679"/>
    </source>
</evidence>
<dbReference type="SMART" id="SM00448">
    <property type="entry name" value="REC"/>
    <property type="match status" value="1"/>
</dbReference>
<dbReference type="InterPro" id="IPR004358">
    <property type="entry name" value="Sig_transdc_His_kin-like_C"/>
</dbReference>
<dbReference type="InterPro" id="IPR005467">
    <property type="entry name" value="His_kinase_dom"/>
</dbReference>
<dbReference type="Pfam" id="PF08448">
    <property type="entry name" value="PAS_4"/>
    <property type="match status" value="1"/>
</dbReference>
<dbReference type="PANTHER" id="PTHR43065">
    <property type="entry name" value="SENSOR HISTIDINE KINASE"/>
    <property type="match status" value="1"/>
</dbReference>